<name>A0ABX3YGL3_9ACTN</name>
<dbReference type="Proteomes" id="UP000194266">
    <property type="component" value="Unassembled WGS sequence"/>
</dbReference>
<dbReference type="SUPFAM" id="SSF55961">
    <property type="entry name" value="Bet v1-like"/>
    <property type="match status" value="1"/>
</dbReference>
<organism evidence="1 2">
    <name type="scientific">Streptomyces pharetrae CZA14</name>
    <dbReference type="NCBI Taxonomy" id="1144883"/>
    <lineage>
        <taxon>Bacteria</taxon>
        <taxon>Bacillati</taxon>
        <taxon>Actinomycetota</taxon>
        <taxon>Actinomycetes</taxon>
        <taxon>Kitasatosporales</taxon>
        <taxon>Streptomycetaceae</taxon>
        <taxon>Streptomyces</taxon>
    </lineage>
</organism>
<dbReference type="EMBL" id="MRYD01000129">
    <property type="protein sequence ID" value="OSZ58348.1"/>
    <property type="molecule type" value="Genomic_DNA"/>
</dbReference>
<proteinExistence type="predicted"/>
<evidence type="ECO:0008006" key="3">
    <source>
        <dbReference type="Google" id="ProtNLM"/>
    </source>
</evidence>
<comment type="caution">
    <text evidence="1">The sequence shown here is derived from an EMBL/GenBank/DDBJ whole genome shotgun (WGS) entry which is preliminary data.</text>
</comment>
<protein>
    <recommendedName>
        <fullName evidence="3">DUF2867 domain-containing protein</fullName>
    </recommendedName>
</protein>
<evidence type="ECO:0000313" key="2">
    <source>
        <dbReference type="Proteomes" id="UP000194266"/>
    </source>
</evidence>
<gene>
    <name evidence="1" type="ORF">OQI_22145</name>
</gene>
<reference evidence="1 2" key="1">
    <citation type="submission" date="2016-12" db="EMBL/GenBank/DDBJ databases">
        <title>Genome Mining:The Detection of Biosynthetic Gene Clusters to Aid in the Expression of Curamycin A produced by Streptomyces sp. strain CZA14.</title>
        <authorList>
            <person name="Durrell K.A."/>
            <person name="Kirby B.M."/>
            <person name="Khan W."/>
            <person name="Mthethwa T."/>
            <person name="Le Roes-Hill M."/>
        </authorList>
    </citation>
    <scope>NUCLEOTIDE SEQUENCE [LARGE SCALE GENOMIC DNA]</scope>
    <source>
        <strain evidence="1 2">CZA14</strain>
    </source>
</reference>
<keyword evidence="2" id="KW-1185">Reference proteome</keyword>
<sequence>MDVTESLALPLIDEHSTVVAADTDAVWRGLGDVLDGSYAGAGAVRFARLVGCADPVASGPRPLAEGSTISGFRVVAADPGRELVLLGRHRFSTYALTFLLDEAGPGRTVVRAVSRARFPGPAGALYRLLVVGTGGHAIGVRHLLASVRGRSE</sequence>
<dbReference type="RefSeq" id="WP_086171080.1">
    <property type="nucleotide sequence ID" value="NZ_MRYD01000129.1"/>
</dbReference>
<accession>A0ABX3YGL3</accession>
<evidence type="ECO:0000313" key="1">
    <source>
        <dbReference type="EMBL" id="OSZ58348.1"/>
    </source>
</evidence>